<protein>
    <submittedName>
        <fullName evidence="1">Uncharacterized protein</fullName>
    </submittedName>
</protein>
<evidence type="ECO:0000313" key="1">
    <source>
        <dbReference type="EMBL" id="CAJ2668672.1"/>
    </source>
</evidence>
<evidence type="ECO:0000313" key="2">
    <source>
        <dbReference type="Proteomes" id="UP001177021"/>
    </source>
</evidence>
<sequence>MVIGKVDLGEECKPWFSSSWWRDICSIVTDCWGWRPEKGEEFTVRSTYGLVLNLIIPRDAMPNEERLAFKAIWKGPTPSKVSGFAWMLLHDRVPTRVNLYKCRIIQEDGDQRCVFCGQCAETVTHLFLYCSGITQVWHRVCAWLGLHFLLPHSISSLLNFFATTPGCKQLRQGLTMIWNAVIWVIWRHRNSIIFYNGVADLAGLVDEVKIASWKWWIGKSKASPCLFYEWNVEPEICLKR</sequence>
<dbReference type="Proteomes" id="UP001177021">
    <property type="component" value="Unassembled WGS sequence"/>
</dbReference>
<gene>
    <name evidence="1" type="ORF">MILVUS5_LOCUS33032</name>
</gene>
<reference evidence="1" key="1">
    <citation type="submission" date="2023-10" db="EMBL/GenBank/DDBJ databases">
        <authorList>
            <person name="Rodriguez Cubillos JULIANA M."/>
            <person name="De Vega J."/>
        </authorList>
    </citation>
    <scope>NUCLEOTIDE SEQUENCE</scope>
</reference>
<organism evidence="1 2">
    <name type="scientific">Trifolium pratense</name>
    <name type="common">Red clover</name>
    <dbReference type="NCBI Taxonomy" id="57577"/>
    <lineage>
        <taxon>Eukaryota</taxon>
        <taxon>Viridiplantae</taxon>
        <taxon>Streptophyta</taxon>
        <taxon>Embryophyta</taxon>
        <taxon>Tracheophyta</taxon>
        <taxon>Spermatophyta</taxon>
        <taxon>Magnoliopsida</taxon>
        <taxon>eudicotyledons</taxon>
        <taxon>Gunneridae</taxon>
        <taxon>Pentapetalae</taxon>
        <taxon>rosids</taxon>
        <taxon>fabids</taxon>
        <taxon>Fabales</taxon>
        <taxon>Fabaceae</taxon>
        <taxon>Papilionoideae</taxon>
        <taxon>50 kb inversion clade</taxon>
        <taxon>NPAAA clade</taxon>
        <taxon>Hologalegina</taxon>
        <taxon>IRL clade</taxon>
        <taxon>Trifolieae</taxon>
        <taxon>Trifolium</taxon>
    </lineage>
</organism>
<keyword evidence="2" id="KW-1185">Reference proteome</keyword>
<name>A0ACB0LNF3_TRIPR</name>
<proteinExistence type="predicted"/>
<accession>A0ACB0LNF3</accession>
<comment type="caution">
    <text evidence="1">The sequence shown here is derived from an EMBL/GenBank/DDBJ whole genome shotgun (WGS) entry which is preliminary data.</text>
</comment>
<dbReference type="EMBL" id="CASHSV030000513">
    <property type="protein sequence ID" value="CAJ2668672.1"/>
    <property type="molecule type" value="Genomic_DNA"/>
</dbReference>